<proteinExistence type="predicted"/>
<dbReference type="EMBL" id="SACM01000003">
    <property type="protein sequence ID" value="RVT84666.1"/>
    <property type="molecule type" value="Genomic_DNA"/>
</dbReference>
<dbReference type="OrthoDB" id="8899531at2"/>
<dbReference type="Pfam" id="PF11142">
    <property type="entry name" value="DUF2917"/>
    <property type="match status" value="1"/>
</dbReference>
<accession>A0A437LH08</accession>
<dbReference type="Proteomes" id="UP000288587">
    <property type="component" value="Unassembled WGS sequence"/>
</dbReference>
<keyword evidence="2" id="KW-1185">Reference proteome</keyword>
<protein>
    <submittedName>
        <fullName evidence="1">DUF2917 domain-containing protein</fullName>
    </submittedName>
</protein>
<dbReference type="InterPro" id="IPR021317">
    <property type="entry name" value="DUF2917"/>
</dbReference>
<organism evidence="1 2">
    <name type="scientific">Inhella crocodyli</name>
    <dbReference type="NCBI Taxonomy" id="2499851"/>
    <lineage>
        <taxon>Bacteria</taxon>
        <taxon>Pseudomonadati</taxon>
        <taxon>Pseudomonadota</taxon>
        <taxon>Betaproteobacteria</taxon>
        <taxon>Burkholderiales</taxon>
        <taxon>Sphaerotilaceae</taxon>
        <taxon>Inhella</taxon>
    </lineage>
</organism>
<name>A0A437LH08_9BURK</name>
<dbReference type="RefSeq" id="WP_127683066.1">
    <property type="nucleotide sequence ID" value="NZ_SACM01000003.1"/>
</dbReference>
<gene>
    <name evidence="1" type="ORF">EOD73_11035</name>
</gene>
<evidence type="ECO:0000313" key="2">
    <source>
        <dbReference type="Proteomes" id="UP000288587"/>
    </source>
</evidence>
<evidence type="ECO:0000313" key="1">
    <source>
        <dbReference type="EMBL" id="RVT84666.1"/>
    </source>
</evidence>
<reference evidence="1 2" key="1">
    <citation type="submission" date="2019-01" db="EMBL/GenBank/DDBJ databases">
        <authorList>
            <person name="Chen W.-M."/>
        </authorList>
    </citation>
    <scope>NUCLEOTIDE SEQUENCE [LARGE SCALE GENOMIC DNA]</scope>
    <source>
        <strain evidence="1 2">CCP-18</strain>
    </source>
</reference>
<comment type="caution">
    <text evidence="1">The sequence shown here is derived from an EMBL/GenBank/DDBJ whole genome shotgun (WGS) entry which is preliminary data.</text>
</comment>
<sequence length="90" mass="9958">MSQRHQSSEALPPAQWHLARGQTLHRVAPQARVLRVRQGALWATRDARVGQAPSDDLVLGPGAELWLARGEGVVLEAFEPSAFEWLEPAR</sequence>
<dbReference type="AlphaFoldDB" id="A0A437LH08"/>